<dbReference type="Pfam" id="PF09967">
    <property type="entry name" value="DUF2201"/>
    <property type="match status" value="1"/>
</dbReference>
<dbReference type="PANTHER" id="PTHR38730">
    <property type="entry name" value="SLL7028 PROTEIN"/>
    <property type="match status" value="1"/>
</dbReference>
<dbReference type="AlphaFoldDB" id="A0AB35Y663"/>
<accession>A0AB35Y663</accession>
<reference evidence="3" key="1">
    <citation type="submission" date="2024-03" db="EMBL/GenBank/DDBJ databases">
        <authorList>
            <person name="Plomp N."/>
            <person name="Harmsen H.J."/>
        </authorList>
    </citation>
    <scope>NUCLEOTIDE SEQUENCE</scope>
    <source>
        <strain evidence="3">HTF-128</strain>
    </source>
</reference>
<dbReference type="PANTHER" id="PTHR38730:SF1">
    <property type="entry name" value="SLL7028 PROTEIN"/>
    <property type="match status" value="1"/>
</dbReference>
<dbReference type="InterPro" id="IPR018698">
    <property type="entry name" value="VWA-like_dom"/>
</dbReference>
<protein>
    <submittedName>
        <fullName evidence="3">VWA-like domain-containing protein</fullName>
    </submittedName>
</protein>
<proteinExistence type="predicted"/>
<organism evidence="3 4">
    <name type="scientific">Faecalibacterium wellingii</name>
    <dbReference type="NCBI Taxonomy" id="2929491"/>
    <lineage>
        <taxon>Bacteria</taxon>
        <taxon>Bacillati</taxon>
        <taxon>Bacillota</taxon>
        <taxon>Clostridia</taxon>
        <taxon>Eubacteriales</taxon>
        <taxon>Oscillospiraceae</taxon>
        <taxon>Faecalibacterium</taxon>
    </lineage>
</organism>
<feature type="domain" description="Putative metallopeptidase" evidence="2">
    <location>
        <begin position="214"/>
        <end position="335"/>
    </location>
</feature>
<dbReference type="InterPro" id="IPR025154">
    <property type="entry name" value="Put_metallopeptidase_dom"/>
</dbReference>
<feature type="domain" description="VWA-like" evidence="1">
    <location>
        <begin position="459"/>
        <end position="534"/>
    </location>
</feature>
<gene>
    <name evidence="3" type="ORF">WF834_07965</name>
</gene>
<dbReference type="EMBL" id="JBBFGL010000006">
    <property type="protein sequence ID" value="MEJ5196113.1"/>
    <property type="molecule type" value="Genomic_DNA"/>
</dbReference>
<dbReference type="Pfam" id="PF13203">
    <property type="entry name" value="DUF2201_N"/>
    <property type="match status" value="1"/>
</dbReference>
<sequence length="585" mass="66572">MGQKEEKTQKDSIPAWRKAVEKIEDGPLFRLAYCTRVYCSERYPMAKADWAYSTNDGDIYLNPHRKASVGEWEYIISHCLLHLGFGHFQKERMKDTHWNMACDLVIARFLKDSHIGTPPPEFQQELPFPVKEEEQAFRQLQTASVSGGIFSTMTGGRPDMVWNRDDIKTDYTEIFAQSLQASMQKTLMESRGISTGHQHYWTQPVYLQARDWFLSSFPLLGAVASAFRIVDSGDVVSRLNIPVAAVSPQLGEIYINPRCRLNLEEWKFVLAHEFLHAALRHDLRCEDRIPELWNVACDYVVNDWLCEMKVGCMPESALFDNQFHGMSAEAIYDQICENIRQYLKENPGDLLYGDGSEVVDLNGNKLDSVYRSALQQGLVYHTQQNRGYLPVGLIEEIHALSRPPISWDVELGKWFDENFTVVEKHRSYARLSRRQSSTPDIPRPAWRLEEHPEKQQTFAVLLDTSGSMSRGLLAAALGSIASYSEARDVQAIRVIFCDAAVYDQGMMTPEEIAGAVQVKGRGGTRLQPGIDLLESDTCFPKDAPLLIITDGECDRLNLRGRNHAYLIPWGKRLPYPSKGPVFRLK</sequence>
<dbReference type="RefSeq" id="WP_339395502.1">
    <property type="nucleotide sequence ID" value="NZ_JBBFGL010000006.1"/>
</dbReference>
<evidence type="ECO:0000259" key="1">
    <source>
        <dbReference type="Pfam" id="PF09967"/>
    </source>
</evidence>
<comment type="caution">
    <text evidence="3">The sequence shown here is derived from an EMBL/GenBank/DDBJ whole genome shotgun (WGS) entry which is preliminary data.</text>
</comment>
<dbReference type="Proteomes" id="UP001373196">
    <property type="component" value="Unassembled WGS sequence"/>
</dbReference>
<evidence type="ECO:0000313" key="3">
    <source>
        <dbReference type="EMBL" id="MEJ5196113.1"/>
    </source>
</evidence>
<evidence type="ECO:0000313" key="4">
    <source>
        <dbReference type="Proteomes" id="UP001373196"/>
    </source>
</evidence>
<evidence type="ECO:0000259" key="2">
    <source>
        <dbReference type="Pfam" id="PF13203"/>
    </source>
</evidence>
<name>A0AB35Y663_9FIRM</name>